<dbReference type="InterPro" id="IPR036640">
    <property type="entry name" value="ABC1_TM_sf"/>
</dbReference>
<keyword evidence="6 7" id="KW-0472">Membrane</keyword>
<evidence type="ECO:0000259" key="8">
    <source>
        <dbReference type="PROSITE" id="PS50893"/>
    </source>
</evidence>
<dbReference type="PANTHER" id="PTHR24221:SF590">
    <property type="entry name" value="COMPONENT LINKED WITH THE ASSEMBLY OF CYTOCHROME' TRANSPORT TRANSMEMBRANE ATP-BINDING PROTEIN ABC TRANSPORTER CYDD-RELATED"/>
    <property type="match status" value="1"/>
</dbReference>
<dbReference type="NCBIfam" id="TIGR02857">
    <property type="entry name" value="CydD"/>
    <property type="match status" value="1"/>
</dbReference>
<dbReference type="CDD" id="cd18584">
    <property type="entry name" value="ABC_6TM_AarD_CydD"/>
    <property type="match status" value="1"/>
</dbReference>
<evidence type="ECO:0000313" key="11">
    <source>
        <dbReference type="Proteomes" id="UP000033664"/>
    </source>
</evidence>
<dbReference type="AlphaFoldDB" id="A0A0F4PLJ6"/>
<dbReference type="Gene3D" id="1.20.1560.10">
    <property type="entry name" value="ABC transporter type 1, transmembrane domain"/>
    <property type="match status" value="1"/>
</dbReference>
<dbReference type="GO" id="GO:0140359">
    <property type="term" value="F:ABC-type transporter activity"/>
    <property type="evidence" value="ECO:0007669"/>
    <property type="project" value="InterPro"/>
</dbReference>
<keyword evidence="2 7" id="KW-0812">Transmembrane</keyword>
<evidence type="ECO:0000256" key="3">
    <source>
        <dbReference type="ARBA" id="ARBA00022741"/>
    </source>
</evidence>
<keyword evidence="5 7" id="KW-1133">Transmembrane helix</keyword>
<dbReference type="InterPro" id="IPR014216">
    <property type="entry name" value="ABC_transptr_CydD"/>
</dbReference>
<comment type="subcellular location">
    <subcellularLocation>
        <location evidence="1">Cell membrane</location>
        <topology evidence="1">Multi-pass membrane protein</topology>
    </subcellularLocation>
</comment>
<accession>A0A0F4PLJ6</accession>
<evidence type="ECO:0000256" key="2">
    <source>
        <dbReference type="ARBA" id="ARBA00022692"/>
    </source>
</evidence>
<dbReference type="Pfam" id="PF00005">
    <property type="entry name" value="ABC_tran"/>
    <property type="match status" value="1"/>
</dbReference>
<keyword evidence="11" id="KW-1185">Reference proteome</keyword>
<dbReference type="SUPFAM" id="SSF90123">
    <property type="entry name" value="ABC transporter transmembrane region"/>
    <property type="match status" value="1"/>
</dbReference>
<dbReference type="eggNOG" id="COG4988">
    <property type="taxonomic scope" value="Bacteria"/>
</dbReference>
<dbReference type="EMBL" id="JXXZ01000018">
    <property type="protein sequence ID" value="KJY96297.1"/>
    <property type="molecule type" value="Genomic_DNA"/>
</dbReference>
<feature type="transmembrane region" description="Helical" evidence="7">
    <location>
        <begin position="249"/>
        <end position="277"/>
    </location>
</feature>
<evidence type="ECO:0000256" key="1">
    <source>
        <dbReference type="ARBA" id="ARBA00004651"/>
    </source>
</evidence>
<dbReference type="InterPro" id="IPR039421">
    <property type="entry name" value="Type_1_exporter"/>
</dbReference>
<evidence type="ECO:0000313" key="10">
    <source>
        <dbReference type="EMBL" id="KJY96297.1"/>
    </source>
</evidence>
<evidence type="ECO:0000256" key="5">
    <source>
        <dbReference type="ARBA" id="ARBA00022989"/>
    </source>
</evidence>
<sequence>MTPRPNRAQQNQLRVFLKNFSRSQNGAMLISISLGIVNALLMIVSCYLLAHICHAVMFADEHLAQQHTQLAILAGIVVLRALCSGVSRYVSERCAIALKQQMRHALWQAIVAKQRQGQLEHSPAQLVNTLNQGVESLHDYFAKYIPAVAYAGFIPLAIIAVVFPIDWQSGLIFLVTAPLIPFFMILIGYKAEALNEQNWQQLQRLGHYFMDRLQGLVQLKLFNNERQQIENVALMADKFRITTLSVLRIAFISTLALEFLATISIALVAVIIGFRLYFGSLDFATGFVVLLLAPEFYLPLRQLGQHYHAKLKGLASASSMLSLLQKADTDTIKGEQLANHIPIHTVSTENLCWRFDDAQHDTLQQLSLKFCGPGMHAIVGASGSGKSTLLDCLMGLKPSVAGAIKINDHALSTLDIQQYQQRIAWVAQSPTLFSGSIAENVALAQPDAPLGAIRAVCKDVALDDYIMTLAQGYDTPIGELGKGLSGGQIQRLALARALLGKPEVLFLDEPTAALDKHSEAHVQRCLEQLSKHCLIIVIAHRLHTISDAQQVVVMEQGRIAEQGNYSQLIQQPHSALNHLLQGAAVDHG</sequence>
<evidence type="ECO:0000256" key="6">
    <source>
        <dbReference type="ARBA" id="ARBA00023136"/>
    </source>
</evidence>
<dbReference type="GO" id="GO:0016887">
    <property type="term" value="F:ATP hydrolysis activity"/>
    <property type="evidence" value="ECO:0007669"/>
    <property type="project" value="InterPro"/>
</dbReference>
<feature type="transmembrane region" description="Helical" evidence="7">
    <location>
        <begin position="70"/>
        <end position="90"/>
    </location>
</feature>
<dbReference type="InterPro" id="IPR027417">
    <property type="entry name" value="P-loop_NTPase"/>
</dbReference>
<dbReference type="PROSITE" id="PS50893">
    <property type="entry name" value="ABC_TRANSPORTER_2"/>
    <property type="match status" value="1"/>
</dbReference>
<dbReference type="PROSITE" id="PS00211">
    <property type="entry name" value="ABC_TRANSPORTER_1"/>
    <property type="match status" value="1"/>
</dbReference>
<dbReference type="Pfam" id="PF00664">
    <property type="entry name" value="ABC_membrane"/>
    <property type="match status" value="1"/>
</dbReference>
<evidence type="ECO:0000256" key="4">
    <source>
        <dbReference type="ARBA" id="ARBA00022840"/>
    </source>
</evidence>
<dbReference type="GO" id="GO:0042883">
    <property type="term" value="P:cysteine transport"/>
    <property type="evidence" value="ECO:0007669"/>
    <property type="project" value="InterPro"/>
</dbReference>
<evidence type="ECO:0000259" key="9">
    <source>
        <dbReference type="PROSITE" id="PS50929"/>
    </source>
</evidence>
<dbReference type="InterPro" id="IPR011527">
    <property type="entry name" value="ABC1_TM_dom"/>
</dbReference>
<dbReference type="OrthoDB" id="9806127at2"/>
<protein>
    <recommendedName>
        <fullName evidence="12">Thiol reductant ABC exporter subunit CydD</fullName>
    </recommendedName>
</protein>
<organism evidence="10 11">
    <name type="scientific">Pseudoalteromonas ruthenica</name>
    <dbReference type="NCBI Taxonomy" id="151081"/>
    <lineage>
        <taxon>Bacteria</taxon>
        <taxon>Pseudomonadati</taxon>
        <taxon>Pseudomonadota</taxon>
        <taxon>Gammaproteobacteria</taxon>
        <taxon>Alteromonadales</taxon>
        <taxon>Pseudoalteromonadaceae</taxon>
        <taxon>Pseudoalteromonas</taxon>
    </lineage>
</organism>
<dbReference type="SMART" id="SM00382">
    <property type="entry name" value="AAA"/>
    <property type="match status" value="1"/>
</dbReference>
<comment type="caution">
    <text evidence="10">The sequence shown here is derived from an EMBL/GenBank/DDBJ whole genome shotgun (WGS) entry which is preliminary data.</text>
</comment>
<evidence type="ECO:0008006" key="12">
    <source>
        <dbReference type="Google" id="ProtNLM"/>
    </source>
</evidence>
<keyword evidence="4" id="KW-0067">ATP-binding</keyword>
<dbReference type="InterPro" id="IPR017871">
    <property type="entry name" value="ABC_transporter-like_CS"/>
</dbReference>
<feature type="transmembrane region" description="Helical" evidence="7">
    <location>
        <begin position="171"/>
        <end position="189"/>
    </location>
</feature>
<keyword evidence="3" id="KW-0547">Nucleotide-binding</keyword>
<dbReference type="RefSeq" id="WP_045979753.1">
    <property type="nucleotide sequence ID" value="NZ_JXXY01000012.1"/>
</dbReference>
<dbReference type="PATRIC" id="fig|151081.8.peg.2432"/>
<feature type="transmembrane region" description="Helical" evidence="7">
    <location>
        <begin position="27"/>
        <end position="50"/>
    </location>
</feature>
<proteinExistence type="predicted"/>
<dbReference type="Gene3D" id="3.40.50.300">
    <property type="entry name" value="P-loop containing nucleotide triphosphate hydrolases"/>
    <property type="match status" value="1"/>
</dbReference>
<dbReference type="GeneID" id="58230233"/>
<dbReference type="GO" id="GO:0005886">
    <property type="term" value="C:plasma membrane"/>
    <property type="evidence" value="ECO:0007669"/>
    <property type="project" value="UniProtKB-SubCell"/>
</dbReference>
<dbReference type="InterPro" id="IPR003439">
    <property type="entry name" value="ABC_transporter-like_ATP-bd"/>
</dbReference>
<dbReference type="PROSITE" id="PS50929">
    <property type="entry name" value="ABC_TM1F"/>
    <property type="match status" value="1"/>
</dbReference>
<dbReference type="PANTHER" id="PTHR24221">
    <property type="entry name" value="ATP-BINDING CASSETTE SUB-FAMILY B"/>
    <property type="match status" value="1"/>
</dbReference>
<dbReference type="Proteomes" id="UP000033664">
    <property type="component" value="Unassembled WGS sequence"/>
</dbReference>
<dbReference type="GO" id="GO:0005524">
    <property type="term" value="F:ATP binding"/>
    <property type="evidence" value="ECO:0007669"/>
    <property type="project" value="UniProtKB-KW"/>
</dbReference>
<gene>
    <name evidence="10" type="ORF">TW72_17195</name>
</gene>
<feature type="domain" description="ABC transporter" evidence="8">
    <location>
        <begin position="346"/>
        <end position="581"/>
    </location>
</feature>
<name>A0A0F4PLJ6_9GAMM</name>
<feature type="transmembrane region" description="Helical" evidence="7">
    <location>
        <begin position="144"/>
        <end position="165"/>
    </location>
</feature>
<evidence type="ECO:0000256" key="7">
    <source>
        <dbReference type="SAM" id="Phobius"/>
    </source>
</evidence>
<feature type="domain" description="ABC transmembrane type-1" evidence="9">
    <location>
        <begin position="29"/>
        <end position="312"/>
    </location>
</feature>
<reference evidence="10 11" key="1">
    <citation type="journal article" date="2015" name="BMC Genomics">
        <title>Genome mining reveals unlocked bioactive potential of marine Gram-negative bacteria.</title>
        <authorList>
            <person name="Machado H."/>
            <person name="Sonnenschein E.C."/>
            <person name="Melchiorsen J."/>
            <person name="Gram L."/>
        </authorList>
    </citation>
    <scope>NUCLEOTIDE SEQUENCE [LARGE SCALE GENOMIC DNA]</scope>
    <source>
        <strain evidence="10 11">S3137</strain>
    </source>
</reference>
<dbReference type="SUPFAM" id="SSF52540">
    <property type="entry name" value="P-loop containing nucleoside triphosphate hydrolases"/>
    <property type="match status" value="1"/>
</dbReference>
<dbReference type="InterPro" id="IPR003593">
    <property type="entry name" value="AAA+_ATPase"/>
</dbReference>